<dbReference type="STRING" id="582672.SAMN05216360_109229"/>
<dbReference type="EMBL" id="FNHS01000009">
    <property type="protein sequence ID" value="SDN59541.1"/>
    <property type="molecule type" value="Genomic_DNA"/>
</dbReference>
<dbReference type="OrthoDB" id="3773419at2"/>
<dbReference type="RefSeq" id="WP_143012269.1">
    <property type="nucleotide sequence ID" value="NZ_FNHS01000009.1"/>
</dbReference>
<sequence>MRKTIDVLNKDLADYIDCLAELCDQGHRRFRVLPFFNFDTRVEILDIDIVDQWEEQVKQLHLRNRDNLLTDLKTEYGTIDFDQKVQNFKDIGAAPISIIAQYNLFERQIRSSFVSCNYYPALTGACALGERILNHLIFDLKEYFKKSPHYKKIYRKKSFDNWDFMLSVLTDWNVLLADVVHNFNELKLIRNRSIHFSLATYATLRDDALSAVRLISMITGSQFGGFGTQPWFIEGTKGAPFIKKEYEKVPFVRFYYLSQSFFVGFRHSLEFNEYFRPSQIDFNDYGDGQITDQEFCKRFNEIDQSEVARRPQRSQ</sequence>
<reference evidence="2" key="1">
    <citation type="submission" date="2016-10" db="EMBL/GenBank/DDBJ databases">
        <authorList>
            <person name="Varghese N."/>
            <person name="Submissions S."/>
        </authorList>
    </citation>
    <scope>NUCLEOTIDE SEQUENCE [LARGE SCALE GENOMIC DNA]</scope>
    <source>
        <strain evidence="2">BL47</strain>
    </source>
</reference>
<dbReference type="AlphaFoldDB" id="A0A1H0CP15"/>
<name>A0A1H0CP15_9HYPH</name>
<evidence type="ECO:0000313" key="2">
    <source>
        <dbReference type="Proteomes" id="UP000198704"/>
    </source>
</evidence>
<keyword evidence="2" id="KW-1185">Reference proteome</keyword>
<accession>A0A1H0CP15</accession>
<protein>
    <submittedName>
        <fullName evidence="1">Uncharacterized protein</fullName>
    </submittedName>
</protein>
<proteinExistence type="predicted"/>
<organism evidence="1 2">
    <name type="scientific">Methylobacterium phyllostachyos</name>
    <dbReference type="NCBI Taxonomy" id="582672"/>
    <lineage>
        <taxon>Bacteria</taxon>
        <taxon>Pseudomonadati</taxon>
        <taxon>Pseudomonadota</taxon>
        <taxon>Alphaproteobacteria</taxon>
        <taxon>Hyphomicrobiales</taxon>
        <taxon>Methylobacteriaceae</taxon>
        <taxon>Methylobacterium</taxon>
    </lineage>
</organism>
<dbReference type="Proteomes" id="UP000198704">
    <property type="component" value="Unassembled WGS sequence"/>
</dbReference>
<evidence type="ECO:0000313" key="1">
    <source>
        <dbReference type="EMBL" id="SDN59541.1"/>
    </source>
</evidence>
<gene>
    <name evidence="1" type="ORF">SAMN05216360_109229</name>
</gene>